<name>A0A2T6A6F1_9RHOB</name>
<evidence type="ECO:0000313" key="1">
    <source>
        <dbReference type="EMBL" id="PTX39408.1"/>
    </source>
</evidence>
<keyword evidence="2" id="KW-1185">Reference proteome</keyword>
<reference evidence="1 2" key="1">
    <citation type="submission" date="2018-04" db="EMBL/GenBank/DDBJ databases">
        <title>Genomic Encyclopedia of Archaeal and Bacterial Type Strains, Phase II (KMG-II): from individual species to whole genera.</title>
        <authorList>
            <person name="Goeker M."/>
        </authorList>
    </citation>
    <scope>NUCLEOTIDE SEQUENCE [LARGE SCALE GENOMIC DNA]</scope>
    <source>
        <strain evidence="1 2">DSM 21823</strain>
    </source>
</reference>
<evidence type="ECO:0000313" key="2">
    <source>
        <dbReference type="Proteomes" id="UP000244224"/>
    </source>
</evidence>
<dbReference type="AlphaFoldDB" id="A0A2T6A6F1"/>
<dbReference type="OrthoDB" id="7916272at2"/>
<proteinExistence type="predicted"/>
<sequence>MADAFLYNTSGLESPASNAVAITPSDSADIANVPRALYALTDGTVRVTMRGGGSPVTVQMIAGVPLPFRVTRVWATGTTATGIVGVW</sequence>
<accession>A0A2T6A6F1</accession>
<protein>
    <submittedName>
        <fullName evidence="1">Uncharacterized protein</fullName>
    </submittedName>
</protein>
<gene>
    <name evidence="1" type="ORF">C8N34_13811</name>
</gene>
<organism evidence="1 2">
    <name type="scientific">Gemmobacter caeni</name>
    <dbReference type="NCBI Taxonomy" id="589035"/>
    <lineage>
        <taxon>Bacteria</taxon>
        <taxon>Pseudomonadati</taxon>
        <taxon>Pseudomonadota</taxon>
        <taxon>Alphaproteobacteria</taxon>
        <taxon>Rhodobacterales</taxon>
        <taxon>Paracoccaceae</taxon>
        <taxon>Gemmobacter</taxon>
    </lineage>
</organism>
<dbReference type="Proteomes" id="UP000244224">
    <property type="component" value="Unassembled WGS sequence"/>
</dbReference>
<dbReference type="RefSeq" id="WP_108130945.1">
    <property type="nucleotide sequence ID" value="NZ_QBKP01000038.1"/>
</dbReference>
<dbReference type="EMBL" id="QBKP01000038">
    <property type="protein sequence ID" value="PTX39408.1"/>
    <property type="molecule type" value="Genomic_DNA"/>
</dbReference>
<comment type="caution">
    <text evidence="1">The sequence shown here is derived from an EMBL/GenBank/DDBJ whole genome shotgun (WGS) entry which is preliminary data.</text>
</comment>